<dbReference type="SUPFAM" id="SSF53098">
    <property type="entry name" value="Ribonuclease H-like"/>
    <property type="match status" value="1"/>
</dbReference>
<dbReference type="EMBL" id="JBFOLK010000004">
    <property type="protein sequence ID" value="KAL2517730.1"/>
    <property type="molecule type" value="Genomic_DNA"/>
</dbReference>
<evidence type="ECO:0000313" key="2">
    <source>
        <dbReference type="Proteomes" id="UP001604336"/>
    </source>
</evidence>
<protein>
    <recommendedName>
        <fullName evidence="3">Integrase catalytic domain-containing protein</fullName>
    </recommendedName>
</protein>
<evidence type="ECO:0008006" key="3">
    <source>
        <dbReference type="Google" id="ProtNLM"/>
    </source>
</evidence>
<dbReference type="Proteomes" id="UP001604336">
    <property type="component" value="Unassembled WGS sequence"/>
</dbReference>
<sequence length="125" mass="14542">MKHFSTRNHPQANGQVEAVNKIIKHTLKTSLDELKRAWTEELPSVLWSYRTICRSSTGETPFLLAFGTEAIIPIDLDLPSFRVRTFNENHNGDAMRAERPTRGKEVEERIKKYNLQTEKYKVLQQ</sequence>
<proteinExistence type="predicted"/>
<organism evidence="1 2">
    <name type="scientific">Abeliophyllum distichum</name>
    <dbReference type="NCBI Taxonomy" id="126358"/>
    <lineage>
        <taxon>Eukaryota</taxon>
        <taxon>Viridiplantae</taxon>
        <taxon>Streptophyta</taxon>
        <taxon>Embryophyta</taxon>
        <taxon>Tracheophyta</taxon>
        <taxon>Spermatophyta</taxon>
        <taxon>Magnoliopsida</taxon>
        <taxon>eudicotyledons</taxon>
        <taxon>Gunneridae</taxon>
        <taxon>Pentapetalae</taxon>
        <taxon>asterids</taxon>
        <taxon>lamiids</taxon>
        <taxon>Lamiales</taxon>
        <taxon>Oleaceae</taxon>
        <taxon>Forsythieae</taxon>
        <taxon>Abeliophyllum</taxon>
    </lineage>
</organism>
<accession>A0ABD1TZ81</accession>
<dbReference type="Gene3D" id="3.30.420.10">
    <property type="entry name" value="Ribonuclease H-like superfamily/Ribonuclease H"/>
    <property type="match status" value="1"/>
</dbReference>
<evidence type="ECO:0000313" key="1">
    <source>
        <dbReference type="EMBL" id="KAL2517730.1"/>
    </source>
</evidence>
<dbReference type="AlphaFoldDB" id="A0ABD1TZ81"/>
<dbReference type="PANTHER" id="PTHR48475">
    <property type="entry name" value="RIBONUCLEASE H"/>
    <property type="match status" value="1"/>
</dbReference>
<gene>
    <name evidence="1" type="ORF">Adt_13977</name>
</gene>
<comment type="caution">
    <text evidence="1">The sequence shown here is derived from an EMBL/GenBank/DDBJ whole genome shotgun (WGS) entry which is preliminary data.</text>
</comment>
<dbReference type="InterPro" id="IPR012337">
    <property type="entry name" value="RNaseH-like_sf"/>
</dbReference>
<keyword evidence="2" id="KW-1185">Reference proteome</keyword>
<dbReference type="InterPro" id="IPR036397">
    <property type="entry name" value="RNaseH_sf"/>
</dbReference>
<reference evidence="2" key="1">
    <citation type="submission" date="2024-07" db="EMBL/GenBank/DDBJ databases">
        <title>Two chromosome-level genome assemblies of Korean endemic species Abeliophyllum distichum and Forsythia ovata (Oleaceae).</title>
        <authorList>
            <person name="Jang H."/>
        </authorList>
    </citation>
    <scope>NUCLEOTIDE SEQUENCE [LARGE SCALE GENOMIC DNA]</scope>
</reference>
<dbReference type="PANTHER" id="PTHR48475:SF2">
    <property type="entry name" value="RIBONUCLEASE H"/>
    <property type="match status" value="1"/>
</dbReference>
<name>A0ABD1TZ81_9LAMI</name>